<dbReference type="InterPro" id="IPR038732">
    <property type="entry name" value="HpyO/CreE_NAD-binding"/>
</dbReference>
<dbReference type="InterPro" id="IPR036188">
    <property type="entry name" value="FAD/NAD-bd_sf"/>
</dbReference>
<name>A0ABY7WJG3_9SPHI</name>
<evidence type="ECO:0000313" key="3">
    <source>
        <dbReference type="Proteomes" id="UP001221558"/>
    </source>
</evidence>
<proteinExistence type="predicted"/>
<dbReference type="RefSeq" id="WP_274268378.1">
    <property type="nucleotide sequence ID" value="NZ_CP117880.1"/>
</dbReference>
<organism evidence="2 3">
    <name type="scientific">Sphingobacterium oryzagri</name>
    <dbReference type="NCBI Taxonomy" id="3025669"/>
    <lineage>
        <taxon>Bacteria</taxon>
        <taxon>Pseudomonadati</taxon>
        <taxon>Bacteroidota</taxon>
        <taxon>Sphingobacteriia</taxon>
        <taxon>Sphingobacteriales</taxon>
        <taxon>Sphingobacteriaceae</taxon>
        <taxon>Sphingobacterium</taxon>
    </lineage>
</organism>
<evidence type="ECO:0000313" key="2">
    <source>
        <dbReference type="EMBL" id="WDF69665.1"/>
    </source>
</evidence>
<protein>
    <submittedName>
        <fullName evidence="2">FAD/NAD(P)-binding protein</fullName>
    </submittedName>
</protein>
<dbReference type="InterPro" id="IPR052189">
    <property type="entry name" value="L-asp_N-monooxygenase_NS-form"/>
</dbReference>
<evidence type="ECO:0000259" key="1">
    <source>
        <dbReference type="Pfam" id="PF13454"/>
    </source>
</evidence>
<dbReference type="EMBL" id="CP117880">
    <property type="protein sequence ID" value="WDF69665.1"/>
    <property type="molecule type" value="Genomic_DNA"/>
</dbReference>
<keyword evidence="3" id="KW-1185">Reference proteome</keyword>
<dbReference type="PANTHER" id="PTHR40254:SF1">
    <property type="entry name" value="BLR0577 PROTEIN"/>
    <property type="match status" value="1"/>
</dbReference>
<dbReference type="Pfam" id="PF13454">
    <property type="entry name" value="NAD_binding_9"/>
    <property type="match status" value="1"/>
</dbReference>
<dbReference type="PANTHER" id="PTHR40254">
    <property type="entry name" value="BLR0577 PROTEIN"/>
    <property type="match status" value="1"/>
</dbReference>
<accession>A0ABY7WJG3</accession>
<gene>
    <name evidence="2" type="ORF">PQ465_04610</name>
</gene>
<reference evidence="2 3" key="1">
    <citation type="submission" date="2023-02" db="EMBL/GenBank/DDBJ databases">
        <title>Genome sequence of Sphingobacterium sp. KACC 22765.</title>
        <authorList>
            <person name="Kim S."/>
            <person name="Heo J."/>
            <person name="Kwon S.-W."/>
        </authorList>
    </citation>
    <scope>NUCLEOTIDE SEQUENCE [LARGE SCALE GENOMIC DNA]</scope>
    <source>
        <strain evidence="2 3">KACC 22765</strain>
    </source>
</reference>
<dbReference type="SUPFAM" id="SSF51905">
    <property type="entry name" value="FAD/NAD(P)-binding domain"/>
    <property type="match status" value="1"/>
</dbReference>
<sequence>MIWKTEHIDQNARSARYAIQQHISESKASRFGDELVVGIVGGGPKGFYALERLFMEMQSQQLTEPIRIYLFNETPDFASGPNYQVDQADYLLINYCIGNIDAWNREAINPEVKQQLNLTQWIEAHQIAGIKPEPTDYASRAVVGSYLQDQLKGLLASKPACAEVHFIVGKVSTISYEHGFHLQLENQHQTFQVDKLLLATGHCYSNASLLQNEKHLLEMPANYFARAYPVHKLDSIPAQASVGVVGLGLTFIDVALQLTEGRGGKFTDSGEYLPSGKEPRIVACSRTNVPILARGPVYGGNHYQLRPKTIQYFKQLAASTARQKIDFEEEIYPVLQQEAHFAYYSTLLQTSDIAAIKAYTDSLPTSQRFQLENLLFPSYAEYDAESNPVLTYIEANIEQARLGELQSPIMAAAAVWREATNWIADIYNHGGLTGESQRVLDKELWGAFCRTSFGPPVENMQKIIALAKAGVIQFSTEIWASMHYDTETAQFMWTNDQDQQSLSYLIDARIARGKLQQANAPLYSALLANGLIQPHSNERYQPGGPALDTDGRAISAPHIASPPLFFYGSPTEGVLLDNDSLSRKRNDMATPWAKHIVHYLIQTHKEIIHENYNGR</sequence>
<dbReference type="Proteomes" id="UP001221558">
    <property type="component" value="Chromosome"/>
</dbReference>
<feature type="domain" description="FAD-dependent urate hydroxylase HpyO/Asp monooxygenase CreE-like FAD/NAD(P)-binding" evidence="1">
    <location>
        <begin position="39"/>
        <end position="202"/>
    </location>
</feature>